<protein>
    <submittedName>
        <fullName evidence="1">DUF4259 domain-containing protein</fullName>
    </submittedName>
</protein>
<dbReference type="Proteomes" id="UP001165378">
    <property type="component" value="Unassembled WGS sequence"/>
</dbReference>
<dbReference type="AlphaFoldDB" id="A0AA41Q3Z8"/>
<keyword evidence="2" id="KW-1185">Reference proteome</keyword>
<dbReference type="EMBL" id="JAKFHA010000018">
    <property type="protein sequence ID" value="MCF2530797.1"/>
    <property type="molecule type" value="Genomic_DNA"/>
</dbReference>
<dbReference type="Pfam" id="PF14078">
    <property type="entry name" value="DUF4259"/>
    <property type="match status" value="1"/>
</dbReference>
<dbReference type="RefSeq" id="WP_235055454.1">
    <property type="nucleotide sequence ID" value="NZ_JAKFHA010000018.1"/>
</dbReference>
<reference evidence="1" key="1">
    <citation type="submission" date="2022-01" db="EMBL/GenBank/DDBJ databases">
        <title>Genome-Based Taxonomic Classification of the Phylum Actinobacteria.</title>
        <authorList>
            <person name="Gao Y."/>
        </authorList>
    </citation>
    <scope>NUCLEOTIDE SEQUENCE</scope>
    <source>
        <strain evidence="1">KLBMP 8922</strain>
    </source>
</reference>
<evidence type="ECO:0000313" key="1">
    <source>
        <dbReference type="EMBL" id="MCF2530797.1"/>
    </source>
</evidence>
<sequence>MGSWGTGPFDSDSAADLVDVVGAADSDGAVALVREALDRVAGGRGRHYGGEAVAAAALVAATCLG</sequence>
<accession>A0AA41Q3Z8</accession>
<proteinExistence type="predicted"/>
<gene>
    <name evidence="1" type="ORF">LZ495_26775</name>
</gene>
<comment type="caution">
    <text evidence="1">The sequence shown here is derived from an EMBL/GenBank/DDBJ whole genome shotgun (WGS) entry which is preliminary data.</text>
</comment>
<name>A0AA41Q3Z8_9ACTN</name>
<organism evidence="1 2">
    <name type="scientific">Yinghuangia soli</name>
    <dbReference type="NCBI Taxonomy" id="2908204"/>
    <lineage>
        <taxon>Bacteria</taxon>
        <taxon>Bacillati</taxon>
        <taxon>Actinomycetota</taxon>
        <taxon>Actinomycetes</taxon>
        <taxon>Kitasatosporales</taxon>
        <taxon>Streptomycetaceae</taxon>
        <taxon>Yinghuangia</taxon>
    </lineage>
</organism>
<dbReference type="InterPro" id="IPR025355">
    <property type="entry name" value="DUF4259"/>
</dbReference>
<evidence type="ECO:0000313" key="2">
    <source>
        <dbReference type="Proteomes" id="UP001165378"/>
    </source>
</evidence>